<sequence length="474" mass="53014">VTMGEDKKIHLKRELGYFWGTSFIIINIIGAGIFVSPKGVLEHSAMNVGISLCIWAACAVLSLTFSLCSAEIGITFPYSGAQYCFIKRCYGPLVAFLRLWTNLFTGAGIVASQALLLAEYSIQPFFPSCSVPKLPMKCMALAMLWVVGILNCRGVKEATWLQAVSTMIKVSILSLISLSGMFMLVRGKAENVGRLQNAFDAEVPAVYQIVEAVFQGYFAFSGGGCLTNVAGELKKPRVTIPKCLFTAFPVVTVLYLLVNISYMTVLTPREILSSDAVAITWTDRVIPQLTWFIPFAISASLFSNLLTNVLQTSRMLYIAGQQDQLPLLFKTLNIHSSPLICVLLNIIMGSIAIVVTNLIELINYLYFVISIWTVLSMIGLLKLRYQEPNLHRHFKVLTPFILITMAINLSMVLIPLVKSPKMHYIYVLLFLFSGLLFYIPLTYFKLKLVWFEKLTCYLQLFFNVCIPDKSNEQI</sequence>
<feature type="transmembrane region" description="Helical" evidence="10">
    <location>
        <begin position="365"/>
        <end position="385"/>
    </location>
</feature>
<evidence type="ECO:0000256" key="4">
    <source>
        <dbReference type="ARBA" id="ARBA00022475"/>
    </source>
</evidence>
<dbReference type="OMA" id="EGSNWSW"/>
<organism evidence="11 12">
    <name type="scientific">Cavia porcellus</name>
    <name type="common">Guinea pig</name>
    <dbReference type="NCBI Taxonomy" id="10141"/>
    <lineage>
        <taxon>Eukaryota</taxon>
        <taxon>Metazoa</taxon>
        <taxon>Chordata</taxon>
        <taxon>Craniata</taxon>
        <taxon>Vertebrata</taxon>
        <taxon>Euteleostomi</taxon>
        <taxon>Mammalia</taxon>
        <taxon>Eutheria</taxon>
        <taxon>Euarchontoglires</taxon>
        <taxon>Glires</taxon>
        <taxon>Rodentia</taxon>
        <taxon>Hystricomorpha</taxon>
        <taxon>Caviidae</taxon>
        <taxon>Cavia</taxon>
    </lineage>
</organism>
<dbReference type="FunFam" id="1.20.1740.10:FF:000036">
    <property type="entry name" value="Solute carrier family 7 member 13"/>
    <property type="match status" value="1"/>
</dbReference>
<dbReference type="GO" id="GO:0015813">
    <property type="term" value="P:L-glutamate transmembrane transport"/>
    <property type="evidence" value="ECO:0007669"/>
    <property type="project" value="Ensembl"/>
</dbReference>
<feature type="transmembrane region" description="Helical" evidence="10">
    <location>
        <begin position="243"/>
        <end position="265"/>
    </location>
</feature>
<dbReference type="PANTHER" id="PTHR11785">
    <property type="entry name" value="AMINO ACID TRANSPORTER"/>
    <property type="match status" value="1"/>
</dbReference>
<dbReference type="Proteomes" id="UP000005447">
    <property type="component" value="Unassembled WGS sequence"/>
</dbReference>
<evidence type="ECO:0000313" key="12">
    <source>
        <dbReference type="Proteomes" id="UP000005447"/>
    </source>
</evidence>
<dbReference type="AlphaFoldDB" id="A0A286Y3G7"/>
<dbReference type="GeneTree" id="ENSGT00940000162798"/>
<dbReference type="InterPro" id="IPR050598">
    <property type="entry name" value="AminoAcid_Transporter"/>
</dbReference>
<gene>
    <name evidence="11" type="primary">SLC7A13</name>
</gene>
<feature type="transmembrane region" description="Helical" evidence="10">
    <location>
        <begin position="397"/>
        <end position="417"/>
    </location>
</feature>
<evidence type="ECO:0000313" key="11">
    <source>
        <dbReference type="Ensembl" id="ENSCPOP00000032102.1"/>
    </source>
</evidence>
<reference evidence="11" key="2">
    <citation type="submission" date="2025-08" db="UniProtKB">
        <authorList>
            <consortium name="Ensembl"/>
        </authorList>
    </citation>
    <scope>IDENTIFICATION</scope>
    <source>
        <strain evidence="11">2N</strain>
    </source>
</reference>
<keyword evidence="3" id="KW-0813">Transport</keyword>
<name>A0A286Y3G7_CAVPO</name>
<evidence type="ECO:0000256" key="7">
    <source>
        <dbReference type="ARBA" id="ARBA00022989"/>
    </source>
</evidence>
<dbReference type="FunCoup" id="A0A286Y3G7">
    <property type="interactions" value="6"/>
</dbReference>
<keyword evidence="7 10" id="KW-1133">Transmembrane helix</keyword>
<dbReference type="InterPro" id="IPR002293">
    <property type="entry name" value="AA/rel_permease1"/>
</dbReference>
<comment type="similarity">
    <text evidence="2">Belongs to the amino acid-polyamine-organocation (APC) superfamily.</text>
</comment>
<reference evidence="11" key="3">
    <citation type="submission" date="2025-09" db="UniProtKB">
        <authorList>
            <consortium name="Ensembl"/>
        </authorList>
    </citation>
    <scope>IDENTIFICATION</scope>
    <source>
        <strain evidence="11">2N</strain>
    </source>
</reference>
<dbReference type="VEuPathDB" id="HostDB:ENSCPOG00000034579"/>
<feature type="transmembrane region" description="Helical" evidence="10">
    <location>
        <begin position="48"/>
        <end position="78"/>
    </location>
</feature>
<feature type="transmembrane region" description="Helical" evidence="10">
    <location>
        <begin position="285"/>
        <end position="306"/>
    </location>
</feature>
<protein>
    <submittedName>
        <fullName evidence="11">Solute carrier family 7 member 13</fullName>
    </submittedName>
</protein>
<feature type="transmembrane region" description="Helical" evidence="10">
    <location>
        <begin position="17"/>
        <end position="36"/>
    </location>
</feature>
<proteinExistence type="inferred from homology"/>
<feature type="transmembrane region" description="Helical" evidence="10">
    <location>
        <begin position="339"/>
        <end position="359"/>
    </location>
</feature>
<keyword evidence="8 10" id="KW-0472">Membrane</keyword>
<evidence type="ECO:0000256" key="6">
    <source>
        <dbReference type="ARBA" id="ARBA00022970"/>
    </source>
</evidence>
<dbReference type="EMBL" id="AAKN02000616">
    <property type="status" value="NOT_ANNOTATED_CDS"/>
    <property type="molecule type" value="Genomic_DNA"/>
</dbReference>
<dbReference type="Bgee" id="ENSCPOG00000034579">
    <property type="expression patterns" value="Expressed in adult mammalian kidney and 2 other cell types or tissues"/>
</dbReference>
<feature type="transmembrane region" description="Helical" evidence="10">
    <location>
        <begin position="164"/>
        <end position="185"/>
    </location>
</feature>
<dbReference type="PANTHER" id="PTHR11785:SF238">
    <property type="entry name" value="SOLUTE CARRIER FAMILY 7 MEMBER 13"/>
    <property type="match status" value="1"/>
</dbReference>
<dbReference type="Ensembl" id="ENSCPOT00000042426.1">
    <property type="protein sequence ID" value="ENSCPOP00000032102.1"/>
    <property type="gene ID" value="ENSCPOG00000034579.1"/>
</dbReference>
<accession>A0A286Y3G7</accession>
<evidence type="ECO:0000256" key="9">
    <source>
        <dbReference type="ARBA" id="ARBA00023157"/>
    </source>
</evidence>
<comment type="subcellular location">
    <subcellularLocation>
        <location evidence="1">Apical cell membrane</location>
        <topology evidence="1">Multi-pass membrane protein</topology>
    </subcellularLocation>
</comment>
<evidence type="ECO:0000256" key="10">
    <source>
        <dbReference type="SAM" id="Phobius"/>
    </source>
</evidence>
<dbReference type="GO" id="GO:0016324">
    <property type="term" value="C:apical plasma membrane"/>
    <property type="evidence" value="ECO:0007669"/>
    <property type="project" value="UniProtKB-SubCell"/>
</dbReference>
<evidence type="ECO:0000256" key="1">
    <source>
        <dbReference type="ARBA" id="ARBA00004424"/>
    </source>
</evidence>
<feature type="transmembrane region" description="Helical" evidence="10">
    <location>
        <begin position="205"/>
        <end position="231"/>
    </location>
</feature>
<evidence type="ECO:0000256" key="8">
    <source>
        <dbReference type="ARBA" id="ARBA00023136"/>
    </source>
</evidence>
<keyword evidence="12" id="KW-1185">Reference proteome</keyword>
<dbReference type="GO" id="GO:0015810">
    <property type="term" value="P:aspartate transmembrane transport"/>
    <property type="evidence" value="ECO:0007669"/>
    <property type="project" value="Ensembl"/>
</dbReference>
<reference evidence="12" key="1">
    <citation type="journal article" date="2011" name="Nature">
        <title>A high-resolution map of human evolutionary constraint using 29 mammals.</title>
        <authorList>
            <person name="Lindblad-Toh K."/>
            <person name="Garber M."/>
            <person name="Zuk O."/>
            <person name="Lin M.F."/>
            <person name="Parker B.J."/>
            <person name="Washietl S."/>
            <person name="Kheradpour P."/>
            <person name="Ernst J."/>
            <person name="Jordan G."/>
            <person name="Mauceli E."/>
            <person name="Ward L.D."/>
            <person name="Lowe C.B."/>
            <person name="Holloway A.K."/>
            <person name="Clamp M."/>
            <person name="Gnerre S."/>
            <person name="Alfoldi J."/>
            <person name="Beal K."/>
            <person name="Chang J."/>
            <person name="Clawson H."/>
            <person name="Cuff J."/>
            <person name="Di Palma F."/>
            <person name="Fitzgerald S."/>
            <person name="Flicek P."/>
            <person name="Guttman M."/>
            <person name="Hubisz M.J."/>
            <person name="Jaffe D.B."/>
            <person name="Jungreis I."/>
            <person name="Kent W.J."/>
            <person name="Kostka D."/>
            <person name="Lara M."/>
            <person name="Martins A.L."/>
            <person name="Massingham T."/>
            <person name="Moltke I."/>
            <person name="Raney B.J."/>
            <person name="Rasmussen M.D."/>
            <person name="Robinson J."/>
            <person name="Stark A."/>
            <person name="Vilella A.J."/>
            <person name="Wen J."/>
            <person name="Xie X."/>
            <person name="Zody M.C."/>
            <person name="Baldwin J."/>
            <person name="Bloom T."/>
            <person name="Chin C.W."/>
            <person name="Heiman D."/>
            <person name="Nicol R."/>
            <person name="Nusbaum C."/>
            <person name="Young S."/>
            <person name="Wilkinson J."/>
            <person name="Worley K.C."/>
            <person name="Kovar C.L."/>
            <person name="Muzny D.M."/>
            <person name="Gibbs R.A."/>
            <person name="Cree A."/>
            <person name="Dihn H.H."/>
            <person name="Fowler G."/>
            <person name="Jhangiani S."/>
            <person name="Joshi V."/>
            <person name="Lee S."/>
            <person name="Lewis L.R."/>
            <person name="Nazareth L.V."/>
            <person name="Okwuonu G."/>
            <person name="Santibanez J."/>
            <person name="Warren W.C."/>
            <person name="Mardis E.R."/>
            <person name="Weinstock G.M."/>
            <person name="Wilson R.K."/>
            <person name="Delehaunty K."/>
            <person name="Dooling D."/>
            <person name="Fronik C."/>
            <person name="Fulton L."/>
            <person name="Fulton B."/>
            <person name="Graves T."/>
            <person name="Minx P."/>
            <person name="Sodergren E."/>
            <person name="Birney E."/>
            <person name="Margulies E.H."/>
            <person name="Herrero J."/>
            <person name="Green E.D."/>
            <person name="Haussler D."/>
            <person name="Siepel A."/>
            <person name="Goldman N."/>
            <person name="Pollard K.S."/>
            <person name="Pedersen J.S."/>
            <person name="Lander E.S."/>
            <person name="Kellis M."/>
        </authorList>
    </citation>
    <scope>NUCLEOTIDE SEQUENCE [LARGE SCALE GENOMIC DNA]</scope>
    <source>
        <strain evidence="12">2N</strain>
    </source>
</reference>
<keyword evidence="9" id="KW-1015">Disulfide bond</keyword>
<dbReference type="GO" id="GO:0015811">
    <property type="term" value="P:L-cystine transport"/>
    <property type="evidence" value="ECO:0007669"/>
    <property type="project" value="Ensembl"/>
</dbReference>
<dbReference type="GO" id="GO:0046982">
    <property type="term" value="F:protein heterodimerization activity"/>
    <property type="evidence" value="ECO:0007669"/>
    <property type="project" value="Ensembl"/>
</dbReference>
<keyword evidence="5 10" id="KW-0812">Transmembrane</keyword>
<dbReference type="STRING" id="10141.ENSCPOP00000032102"/>
<keyword evidence="6" id="KW-0029">Amino-acid transport</keyword>
<dbReference type="InParanoid" id="A0A286Y3G7"/>
<dbReference type="Gene3D" id="1.20.1740.10">
    <property type="entry name" value="Amino acid/polyamine transporter I"/>
    <property type="match status" value="1"/>
</dbReference>
<evidence type="ECO:0000256" key="3">
    <source>
        <dbReference type="ARBA" id="ARBA00022448"/>
    </source>
</evidence>
<dbReference type="GO" id="GO:0015179">
    <property type="term" value="F:L-amino acid transmembrane transporter activity"/>
    <property type="evidence" value="ECO:0007669"/>
    <property type="project" value="TreeGrafter"/>
</dbReference>
<evidence type="ECO:0000256" key="2">
    <source>
        <dbReference type="ARBA" id="ARBA00009523"/>
    </source>
</evidence>
<feature type="transmembrane region" description="Helical" evidence="10">
    <location>
        <begin position="134"/>
        <end position="152"/>
    </location>
</feature>
<dbReference type="PIRSF" id="PIRSF006060">
    <property type="entry name" value="AA_transporter"/>
    <property type="match status" value="1"/>
</dbReference>
<feature type="transmembrane region" description="Helical" evidence="10">
    <location>
        <begin position="99"/>
        <end position="122"/>
    </location>
</feature>
<keyword evidence="4" id="KW-1003">Cell membrane</keyword>
<dbReference type="Pfam" id="PF13520">
    <property type="entry name" value="AA_permease_2"/>
    <property type="match status" value="1"/>
</dbReference>
<evidence type="ECO:0000256" key="5">
    <source>
        <dbReference type="ARBA" id="ARBA00022692"/>
    </source>
</evidence>
<feature type="transmembrane region" description="Helical" evidence="10">
    <location>
        <begin position="423"/>
        <end position="444"/>
    </location>
</feature>